<dbReference type="Proteomes" id="UP000504618">
    <property type="component" value="Unplaced"/>
</dbReference>
<name>A0A6J1QMS0_9HYME</name>
<dbReference type="OrthoDB" id="7699407at2759"/>
<gene>
    <name evidence="4" type="primary">LOC112462277</name>
</gene>
<evidence type="ECO:0000259" key="2">
    <source>
        <dbReference type="Pfam" id="PF23055"/>
    </source>
</evidence>
<dbReference type="PANTHER" id="PTHR33327">
    <property type="entry name" value="ENDONUCLEASE"/>
    <property type="match status" value="1"/>
</dbReference>
<dbReference type="PANTHER" id="PTHR33327:SF3">
    <property type="entry name" value="RNA-DIRECTED DNA POLYMERASE"/>
    <property type="match status" value="1"/>
</dbReference>
<feature type="region of interest" description="Disordered" evidence="1">
    <location>
        <begin position="219"/>
        <end position="240"/>
    </location>
</feature>
<dbReference type="InterPro" id="IPR055469">
    <property type="entry name" value="DUF7041"/>
</dbReference>
<feature type="compositionally biased region" description="Basic and acidic residues" evidence="1">
    <location>
        <begin position="219"/>
        <end position="228"/>
    </location>
</feature>
<evidence type="ECO:0000256" key="1">
    <source>
        <dbReference type="SAM" id="MobiDB-lite"/>
    </source>
</evidence>
<dbReference type="AlphaFoldDB" id="A0A6J1QMS0"/>
<proteinExistence type="predicted"/>
<protein>
    <submittedName>
        <fullName evidence="4">Uncharacterized protein LOC112462277</fullName>
    </submittedName>
</protein>
<organism evidence="3 4">
    <name type="scientific">Temnothorax curvispinosus</name>
    <dbReference type="NCBI Taxonomy" id="300111"/>
    <lineage>
        <taxon>Eukaryota</taxon>
        <taxon>Metazoa</taxon>
        <taxon>Ecdysozoa</taxon>
        <taxon>Arthropoda</taxon>
        <taxon>Hexapoda</taxon>
        <taxon>Insecta</taxon>
        <taxon>Pterygota</taxon>
        <taxon>Neoptera</taxon>
        <taxon>Endopterygota</taxon>
        <taxon>Hymenoptera</taxon>
        <taxon>Apocrita</taxon>
        <taxon>Aculeata</taxon>
        <taxon>Formicoidea</taxon>
        <taxon>Formicidae</taxon>
        <taxon>Myrmicinae</taxon>
        <taxon>Temnothorax</taxon>
    </lineage>
</organism>
<accession>A0A6J1QMS0</accession>
<dbReference type="GeneID" id="112462277"/>
<reference evidence="4" key="1">
    <citation type="submission" date="2025-08" db="UniProtKB">
        <authorList>
            <consortium name="RefSeq"/>
        </authorList>
    </citation>
    <scope>IDENTIFICATION</scope>
    <source>
        <tissue evidence="4">Whole body</tissue>
    </source>
</reference>
<dbReference type="RefSeq" id="XP_024883734.1">
    <property type="nucleotide sequence ID" value="XM_025027966.1"/>
</dbReference>
<feature type="domain" description="DUF7041" evidence="2">
    <location>
        <begin position="29"/>
        <end position="112"/>
    </location>
</feature>
<feature type="compositionally biased region" description="Basic residues" evidence="1">
    <location>
        <begin position="229"/>
        <end position="240"/>
    </location>
</feature>
<evidence type="ECO:0000313" key="4">
    <source>
        <dbReference type="RefSeq" id="XP_024883734.1"/>
    </source>
</evidence>
<evidence type="ECO:0000313" key="3">
    <source>
        <dbReference type="Proteomes" id="UP000504618"/>
    </source>
</evidence>
<keyword evidence="3" id="KW-1185">Reference proteome</keyword>
<dbReference type="Pfam" id="PF23055">
    <property type="entry name" value="DUF7041"/>
    <property type="match status" value="1"/>
</dbReference>
<sequence>MATSKEQTEGDRTHQVKEELQINRVGLRMPPFWPEEPELWFAQLESQFIICGITQDTTRYAYALSQIDTRYAKEIKDIVTSPPAEHRYETLKKTLIQRLSTSQEQRTRQLLEREELGDRKPSQFLRHLKGLAGTAVPDSLLRTLWLGRLPAQMQVILATRQGDRLEDVAEQADRIHEVNDRAVVAAVEATSTEKTTLQAQIEALTKQVAALTTQFSQERKRWRADQSRSRSRSRSRNRGHTKGFTVEHCYYHRTFKDKTRKCEEPCTYKAIKPAKPENTEGSC</sequence>